<feature type="compositionally biased region" description="Low complexity" evidence="1">
    <location>
        <begin position="359"/>
        <end position="378"/>
    </location>
</feature>
<keyword evidence="4" id="KW-1185">Reference proteome</keyword>
<organism evidence="3 4">
    <name type="scientific">Thermophagus xiamenensis</name>
    <dbReference type="NCBI Taxonomy" id="385682"/>
    <lineage>
        <taxon>Bacteria</taxon>
        <taxon>Pseudomonadati</taxon>
        <taxon>Bacteroidota</taxon>
        <taxon>Bacteroidia</taxon>
        <taxon>Marinilabiliales</taxon>
        <taxon>Marinilabiliaceae</taxon>
        <taxon>Thermophagus</taxon>
    </lineage>
</organism>
<sequence>MKKLGLITTAAVLLIVSGGCATGRMASTGVYYDDIYYAPDLTKETMEQAFAPVPSIAKEEQKEIKQEERQLIRSYQSSDLAKEQRDTRDFSDIQQKYASILADEDKDEVDSLIYYNEETGYWVGGFDGSEMDRDYAERLIRFHGPFTRIPYWSSLYDQFVYFDDPNWNVYVDGNYAYVFPTWSNPWYDRYRFDRWSTPWHFSFGYSSFWGDPFYYGYYGIGWYDPFYSPFYYGWPYYHRPYYSYWHHPYHHPIYRDKHKDRYVYKGIKPTLSSNTRRVSTATTQSNTLKRSSGEAGNTITTTPSGSRIVQNADGSTNVISSNGNTQRVIQGSGQETLKSATRSSSQERTISRYQGSGASTGTVQTTSRRSSTPTYSQPDNASKPSYNRASSYTRQVKSSNVSTQYLKSGSSGSSTRRSVSTPSRTYNYNSGSSTLRRTSVQRSTYTPSRSSSSSSGYRSTSTTRSSSSYSGSSSSGSRSSGSSGSSSGSTIRSGRR</sequence>
<feature type="compositionally biased region" description="Low complexity" evidence="1">
    <location>
        <begin position="442"/>
        <end position="496"/>
    </location>
</feature>
<dbReference type="Proteomes" id="UP000181976">
    <property type="component" value="Unassembled WGS sequence"/>
</dbReference>
<keyword evidence="2" id="KW-0732">Signal</keyword>
<evidence type="ECO:0000313" key="4">
    <source>
        <dbReference type="Proteomes" id="UP000181976"/>
    </source>
</evidence>
<proteinExistence type="predicted"/>
<accession>A0A1I2EY26</accession>
<dbReference type="AlphaFoldDB" id="A0A1I2EY26"/>
<evidence type="ECO:0000313" key="3">
    <source>
        <dbReference type="EMBL" id="SFE98044.1"/>
    </source>
</evidence>
<feature type="chain" id="PRO_5010274920" evidence="2">
    <location>
        <begin position="22"/>
        <end position="496"/>
    </location>
</feature>
<dbReference type="eggNOG" id="ENOG5031JQ3">
    <property type="taxonomic scope" value="Bacteria"/>
</dbReference>
<name>A0A1I2EY26_9BACT</name>
<feature type="compositionally biased region" description="Polar residues" evidence="1">
    <location>
        <begin position="274"/>
        <end position="357"/>
    </location>
</feature>
<dbReference type="OrthoDB" id="1093019at2"/>
<feature type="compositionally biased region" description="Polar residues" evidence="1">
    <location>
        <begin position="426"/>
        <end position="441"/>
    </location>
</feature>
<feature type="compositionally biased region" description="Low complexity" evidence="1">
    <location>
        <begin position="408"/>
        <end position="425"/>
    </location>
</feature>
<dbReference type="STRING" id="385682.SAMN05444380_12535"/>
<feature type="compositionally biased region" description="Polar residues" evidence="1">
    <location>
        <begin position="379"/>
        <end position="407"/>
    </location>
</feature>
<reference evidence="3 4" key="1">
    <citation type="submission" date="2016-10" db="EMBL/GenBank/DDBJ databases">
        <authorList>
            <person name="de Groot N.N."/>
        </authorList>
    </citation>
    <scope>NUCLEOTIDE SEQUENCE [LARGE SCALE GENOMIC DNA]</scope>
    <source>
        <strain evidence="3 4">DSM 19012</strain>
    </source>
</reference>
<evidence type="ECO:0000256" key="1">
    <source>
        <dbReference type="SAM" id="MobiDB-lite"/>
    </source>
</evidence>
<gene>
    <name evidence="3" type="ORF">SAMN05444380_12535</name>
</gene>
<feature type="signal peptide" evidence="2">
    <location>
        <begin position="1"/>
        <end position="21"/>
    </location>
</feature>
<protein>
    <submittedName>
        <fullName evidence="3">Uncharacterized protein</fullName>
    </submittedName>
</protein>
<dbReference type="EMBL" id="FONA01000025">
    <property type="protein sequence ID" value="SFE98044.1"/>
    <property type="molecule type" value="Genomic_DNA"/>
</dbReference>
<feature type="region of interest" description="Disordered" evidence="1">
    <location>
        <begin position="274"/>
        <end position="496"/>
    </location>
</feature>
<dbReference type="InParanoid" id="A0A1I2EY26"/>
<dbReference type="RefSeq" id="WP_010528438.1">
    <property type="nucleotide sequence ID" value="NZ_AFSL01000084.1"/>
</dbReference>
<evidence type="ECO:0000256" key="2">
    <source>
        <dbReference type="SAM" id="SignalP"/>
    </source>
</evidence>
<dbReference type="PROSITE" id="PS51257">
    <property type="entry name" value="PROKAR_LIPOPROTEIN"/>
    <property type="match status" value="1"/>
</dbReference>